<protein>
    <submittedName>
        <fullName evidence="1">Uncharacterized protein</fullName>
    </submittedName>
</protein>
<reference evidence="1" key="1">
    <citation type="submission" date="2020-11" db="EMBL/GenBank/DDBJ databases">
        <authorList>
            <consortium name="DOE Joint Genome Institute"/>
            <person name="Ahrendt S."/>
            <person name="Riley R."/>
            <person name="Andreopoulos W."/>
            <person name="Labutti K."/>
            <person name="Pangilinan J."/>
            <person name="Ruiz-Duenas F.J."/>
            <person name="Barrasa J.M."/>
            <person name="Sanchez-Garcia M."/>
            <person name="Camarero S."/>
            <person name="Miyauchi S."/>
            <person name="Serrano A."/>
            <person name="Linde D."/>
            <person name="Babiker R."/>
            <person name="Drula E."/>
            <person name="Ayuso-Fernandez I."/>
            <person name="Pacheco R."/>
            <person name="Padilla G."/>
            <person name="Ferreira P."/>
            <person name="Barriuso J."/>
            <person name="Kellner H."/>
            <person name="Castanera R."/>
            <person name="Alfaro M."/>
            <person name="Ramirez L."/>
            <person name="Pisabarro A.G."/>
            <person name="Kuo A."/>
            <person name="Tritt A."/>
            <person name="Lipzen A."/>
            <person name="He G."/>
            <person name="Yan M."/>
            <person name="Ng V."/>
            <person name="Cullen D."/>
            <person name="Martin F."/>
            <person name="Rosso M.-N."/>
            <person name="Henrissat B."/>
            <person name="Hibbett D."/>
            <person name="Martinez A.T."/>
            <person name="Grigoriev I.V."/>
        </authorList>
    </citation>
    <scope>NUCLEOTIDE SEQUENCE</scope>
    <source>
        <strain evidence="1">CIRM-BRFM 674</strain>
    </source>
</reference>
<comment type="caution">
    <text evidence="1">The sequence shown here is derived from an EMBL/GenBank/DDBJ whole genome shotgun (WGS) entry which is preliminary data.</text>
</comment>
<evidence type="ECO:0000313" key="2">
    <source>
        <dbReference type="Proteomes" id="UP000807469"/>
    </source>
</evidence>
<dbReference type="OrthoDB" id="3270336at2759"/>
<gene>
    <name evidence="1" type="ORF">BDN70DRAFT_896699</name>
</gene>
<dbReference type="EMBL" id="MU155268">
    <property type="protein sequence ID" value="KAF9477207.1"/>
    <property type="molecule type" value="Genomic_DNA"/>
</dbReference>
<sequence length="326" mass="37109">MWFIWSSAEEQRIQQDRAYAYLQTPEYLIQEALILLFVSPSIKIPLAGLIVQRYCSMGSDPVTNETVKLLRLKYAPSFVLRYTTPMFLGQYEYLKLVDANIDAALSAVIRHKEAEQHAAAHAEASLPTQTMLNVKEFLSNRQQRWNVIIKVETPRERQERLMRELRLGVRPAALIYNSFDHGWDLCREFGLDLGAEYDDAASEDLDAFDSESEHELDDKYTISLLEPLTPLPPSLSYYRSPSPPAFFEQQTLTPGPVSVLFSIPSQPEPGYMDVEDDEDNETPAFAHYSGDIIQTLSFGYGYVPSMPGDIAPVKLPDAEWKIILKY</sequence>
<name>A0A9P5YWX8_9AGAR</name>
<dbReference type="Proteomes" id="UP000807469">
    <property type="component" value="Unassembled WGS sequence"/>
</dbReference>
<dbReference type="AlphaFoldDB" id="A0A9P5YWX8"/>
<accession>A0A9P5YWX8</accession>
<organism evidence="1 2">
    <name type="scientific">Pholiota conissans</name>
    <dbReference type="NCBI Taxonomy" id="109636"/>
    <lineage>
        <taxon>Eukaryota</taxon>
        <taxon>Fungi</taxon>
        <taxon>Dikarya</taxon>
        <taxon>Basidiomycota</taxon>
        <taxon>Agaricomycotina</taxon>
        <taxon>Agaricomycetes</taxon>
        <taxon>Agaricomycetidae</taxon>
        <taxon>Agaricales</taxon>
        <taxon>Agaricineae</taxon>
        <taxon>Strophariaceae</taxon>
        <taxon>Pholiota</taxon>
    </lineage>
</organism>
<evidence type="ECO:0000313" key="1">
    <source>
        <dbReference type="EMBL" id="KAF9477207.1"/>
    </source>
</evidence>
<proteinExistence type="predicted"/>
<keyword evidence="2" id="KW-1185">Reference proteome</keyword>